<dbReference type="PANTHER" id="PTHR42988:SF2">
    <property type="entry name" value="CYCLIC NUCLEOTIDE PHOSPHODIESTERASE CBUA0032-RELATED"/>
    <property type="match status" value="1"/>
</dbReference>
<dbReference type="Pfam" id="PF00149">
    <property type="entry name" value="Metallophos"/>
    <property type="match status" value="1"/>
</dbReference>
<gene>
    <name evidence="6" type="primary">cpdA</name>
    <name evidence="6" type="ORF">FEF65_07185</name>
</gene>
<keyword evidence="3" id="KW-0408">Iron</keyword>
<dbReference type="EMBL" id="VBRY01000006">
    <property type="protein sequence ID" value="TLS67216.1"/>
    <property type="molecule type" value="Genomic_DNA"/>
</dbReference>
<dbReference type="CDD" id="cd07402">
    <property type="entry name" value="MPP_GpdQ"/>
    <property type="match status" value="1"/>
</dbReference>
<dbReference type="InterPro" id="IPR004843">
    <property type="entry name" value="Calcineurin-like_PHP"/>
</dbReference>
<dbReference type="Proteomes" id="UP000306585">
    <property type="component" value="Unassembled WGS sequence"/>
</dbReference>
<dbReference type="GO" id="GO:0004115">
    <property type="term" value="F:3',5'-cyclic-AMP phosphodiesterase activity"/>
    <property type="evidence" value="ECO:0007669"/>
    <property type="project" value="UniProtKB-EC"/>
</dbReference>
<keyword evidence="2 6" id="KW-0378">Hydrolase</keyword>
<evidence type="ECO:0000256" key="2">
    <source>
        <dbReference type="ARBA" id="ARBA00022801"/>
    </source>
</evidence>
<organism evidence="6 7">
    <name type="scientific">Mariprofundus erugo</name>
    <dbReference type="NCBI Taxonomy" id="2528639"/>
    <lineage>
        <taxon>Bacteria</taxon>
        <taxon>Pseudomonadati</taxon>
        <taxon>Pseudomonadota</taxon>
        <taxon>Candidatius Mariprofundia</taxon>
        <taxon>Mariprofundales</taxon>
        <taxon>Mariprofundaceae</taxon>
        <taxon>Mariprofundus</taxon>
    </lineage>
</organism>
<evidence type="ECO:0000259" key="5">
    <source>
        <dbReference type="Pfam" id="PF00149"/>
    </source>
</evidence>
<evidence type="ECO:0000256" key="1">
    <source>
        <dbReference type="ARBA" id="ARBA00022723"/>
    </source>
</evidence>
<dbReference type="InterPro" id="IPR026575">
    <property type="entry name" value="GpdQ/CpdA-like"/>
</dbReference>
<evidence type="ECO:0000313" key="7">
    <source>
        <dbReference type="Proteomes" id="UP000306585"/>
    </source>
</evidence>
<evidence type="ECO:0000256" key="4">
    <source>
        <dbReference type="ARBA" id="ARBA00025742"/>
    </source>
</evidence>
<proteinExistence type="inferred from homology"/>
<dbReference type="SUPFAM" id="SSF56300">
    <property type="entry name" value="Metallo-dependent phosphatases"/>
    <property type="match status" value="1"/>
</dbReference>
<dbReference type="AlphaFoldDB" id="A0A5R9GL40"/>
<accession>A0A5R9GL40</accession>
<name>A0A5R9GL40_9PROT</name>
<dbReference type="NCBIfam" id="NF008359">
    <property type="entry name" value="PRK11148.1"/>
    <property type="match status" value="1"/>
</dbReference>
<evidence type="ECO:0000313" key="6">
    <source>
        <dbReference type="EMBL" id="TLS67216.1"/>
    </source>
</evidence>
<dbReference type="PANTHER" id="PTHR42988">
    <property type="entry name" value="PHOSPHOHYDROLASE"/>
    <property type="match status" value="1"/>
</dbReference>
<dbReference type="InterPro" id="IPR050884">
    <property type="entry name" value="CNP_phosphodiesterase-III"/>
</dbReference>
<feature type="domain" description="Calcineurin-like phosphoesterase" evidence="5">
    <location>
        <begin position="3"/>
        <end position="196"/>
    </location>
</feature>
<comment type="similarity">
    <text evidence="4">Belongs to the cyclic nucleotide phosphodiesterase class-III family.</text>
</comment>
<keyword evidence="7" id="KW-1185">Reference proteome</keyword>
<sequence length="265" mass="29289">MSIRLLHISDSHLYSDPAALLKGVCTYQSYKAVLADAWQQFPDIDCLILGGDMAQDEKPATYATIARLLPEWQAPVMITPGNHASMTALNDTLIPALHRHSSYADQWQQHAWQVIALNSHQAGHIAGRLPDEALQRLQSELSASSASHILLALHHHPIPIGSRWLDRIGLENRDALWAVIDQFPNVRAVMCGHIHQAFDAMHGTVRVLGTPSTAVQFAPACEQFTLDALSPGYRWLELMEDGSIQTGINRISGFLPPDLNNTTPY</sequence>
<comment type="caution">
    <text evidence="6">The sequence shown here is derived from an EMBL/GenBank/DDBJ whole genome shotgun (WGS) entry which is preliminary data.</text>
</comment>
<dbReference type="Gene3D" id="3.60.21.10">
    <property type="match status" value="1"/>
</dbReference>
<evidence type="ECO:0000256" key="3">
    <source>
        <dbReference type="ARBA" id="ARBA00023004"/>
    </source>
</evidence>
<dbReference type="RefSeq" id="WP_138239132.1">
    <property type="nucleotide sequence ID" value="NZ_VBRY01000006.1"/>
</dbReference>
<keyword evidence="1" id="KW-0479">Metal-binding</keyword>
<dbReference type="OrthoDB" id="9784378at2"/>
<dbReference type="GO" id="GO:0046872">
    <property type="term" value="F:metal ion binding"/>
    <property type="evidence" value="ECO:0007669"/>
    <property type="project" value="UniProtKB-KW"/>
</dbReference>
<protein>
    <submittedName>
        <fullName evidence="6">3',5'-cyclic-AMP phosphodiesterase</fullName>
        <ecNumber evidence="6">3.1.4.53</ecNumber>
    </submittedName>
</protein>
<reference evidence="6 7" key="1">
    <citation type="journal article" date="2019" name="Appl. Environ. Microbiol.">
        <title>Environmental Evidence and Genomic Insight of Iron-oxidizing Bacteria Preference Towards More Corrosion Resistant Stainless Steel at Higher Salinities.</title>
        <authorList>
            <person name="Garrison C.E."/>
            <person name="Price K.A."/>
            <person name="Field E.K."/>
        </authorList>
    </citation>
    <scope>NUCLEOTIDE SEQUENCE [LARGE SCALE GENOMIC DNA]</scope>
    <source>
        <strain evidence="6 7">P3</strain>
    </source>
</reference>
<dbReference type="InterPro" id="IPR029052">
    <property type="entry name" value="Metallo-depent_PP-like"/>
</dbReference>
<dbReference type="EC" id="3.1.4.53" evidence="6"/>